<evidence type="ECO:0000313" key="2">
    <source>
        <dbReference type="EMBL" id="QMV64187.1"/>
    </source>
</evidence>
<gene>
    <name evidence="2" type="ORF">HS968_03715</name>
</gene>
<keyword evidence="1" id="KW-1133">Transmembrane helix</keyword>
<keyword evidence="1" id="KW-0812">Transmembrane</keyword>
<name>A0A7G5DR12_9PSED</name>
<proteinExistence type="predicted"/>
<dbReference type="AlphaFoldDB" id="A0A7G5DR12"/>
<evidence type="ECO:0000313" key="3">
    <source>
        <dbReference type="Proteomes" id="UP000515276"/>
    </source>
</evidence>
<sequence>MTTENEVVPYKNADFTCSSCQLIQELSFDEVCQLKDGNHLNCPKCASPLQLPEAERNRLLAQIARAGRVGKTMAVGGLLIFAATAVSSILFGAVASVIGIGICLAFCVLMSLRRKSIGFLKLLLVPVMAVEASAPVSE</sequence>
<accession>A0A7G5DR12</accession>
<evidence type="ECO:0000256" key="1">
    <source>
        <dbReference type="SAM" id="Phobius"/>
    </source>
</evidence>
<dbReference type="Proteomes" id="UP000515276">
    <property type="component" value="Chromosome"/>
</dbReference>
<keyword evidence="3" id="KW-1185">Reference proteome</keyword>
<feature type="transmembrane region" description="Helical" evidence="1">
    <location>
        <begin position="89"/>
        <end position="112"/>
    </location>
</feature>
<reference evidence="2 3" key="1">
    <citation type="journal article" date="2020" name="G3 (Bethesda)">
        <title>CeMbio - The Caenorhabditis elegans Microbiome Resource.</title>
        <authorList>
            <person name="Dirksen P."/>
            <person name="Assie A."/>
            <person name="Zimmermann J."/>
            <person name="Zhang F."/>
            <person name="Tietje A.M."/>
            <person name="Marsh S.A."/>
            <person name="Felix M.A."/>
            <person name="Shapira M."/>
            <person name="Kaleta C."/>
            <person name="Schulenburg H."/>
            <person name="Samuel B."/>
        </authorList>
    </citation>
    <scope>NUCLEOTIDE SEQUENCE [LARGE SCALE GENOMIC DNA]</scope>
    <source>
        <strain evidence="2 3">MSPm1</strain>
    </source>
</reference>
<protein>
    <submittedName>
        <fullName evidence="2">Uncharacterized protein</fullName>
    </submittedName>
</protein>
<organism evidence="2 3">
    <name type="scientific">Pseudomonas berkeleyensis</name>
    <dbReference type="NCBI Taxonomy" id="2726956"/>
    <lineage>
        <taxon>Bacteria</taxon>
        <taxon>Pseudomonadati</taxon>
        <taxon>Pseudomonadota</taxon>
        <taxon>Gammaproteobacteria</taxon>
        <taxon>Pseudomonadales</taxon>
        <taxon>Pseudomonadaceae</taxon>
        <taxon>Pseudomonas</taxon>
    </lineage>
</organism>
<dbReference type="RefSeq" id="WP_182370203.1">
    <property type="nucleotide sequence ID" value="NZ_CP059139.1"/>
</dbReference>
<keyword evidence="1" id="KW-0472">Membrane</keyword>
<feature type="transmembrane region" description="Helical" evidence="1">
    <location>
        <begin position="66"/>
        <end position="83"/>
    </location>
</feature>
<dbReference type="EMBL" id="CP059139">
    <property type="protein sequence ID" value="QMV64187.1"/>
    <property type="molecule type" value="Genomic_DNA"/>
</dbReference>